<keyword evidence="2" id="KW-0456">Lyase</keyword>
<evidence type="ECO:0000313" key="4">
    <source>
        <dbReference type="EMBL" id="GAA1766919.1"/>
    </source>
</evidence>
<comment type="caution">
    <text evidence="4">The sequence shown here is derived from an EMBL/GenBank/DDBJ whole genome shotgun (WGS) entry which is preliminary data.</text>
</comment>
<gene>
    <name evidence="4" type="primary">fabZ</name>
    <name evidence="4" type="ORF">GCM10009681_42510</name>
</gene>
<dbReference type="Gene3D" id="3.10.129.10">
    <property type="entry name" value="Hotdog Thioesterase"/>
    <property type="match status" value="1"/>
</dbReference>
<dbReference type="InterPro" id="IPR013114">
    <property type="entry name" value="FabA_FabZ"/>
</dbReference>
<comment type="similarity">
    <text evidence="1">Belongs to the thioester dehydratase family. FabZ subfamily.</text>
</comment>
<dbReference type="InterPro" id="IPR029069">
    <property type="entry name" value="HotDog_dom_sf"/>
</dbReference>
<dbReference type="PANTHER" id="PTHR30272:SF1">
    <property type="entry name" value="3-HYDROXYACYL-[ACYL-CARRIER-PROTEIN] DEHYDRATASE"/>
    <property type="match status" value="1"/>
</dbReference>
<evidence type="ECO:0000256" key="2">
    <source>
        <dbReference type="ARBA" id="ARBA00023239"/>
    </source>
</evidence>
<reference evidence="4 5" key="1">
    <citation type="journal article" date="2019" name="Int. J. Syst. Evol. Microbiol.">
        <title>The Global Catalogue of Microorganisms (GCM) 10K type strain sequencing project: providing services to taxonomists for standard genome sequencing and annotation.</title>
        <authorList>
            <consortium name="The Broad Institute Genomics Platform"/>
            <consortium name="The Broad Institute Genome Sequencing Center for Infectious Disease"/>
            <person name="Wu L."/>
            <person name="Ma J."/>
        </authorList>
    </citation>
    <scope>NUCLEOTIDE SEQUENCE [LARGE SCALE GENOMIC DNA]</scope>
    <source>
        <strain evidence="4 5">JCM 13249</strain>
    </source>
</reference>
<dbReference type="RefSeq" id="WP_344084792.1">
    <property type="nucleotide sequence ID" value="NZ_BAAALS010000023.1"/>
</dbReference>
<dbReference type="Pfam" id="PF22818">
    <property type="entry name" value="ApeI-like"/>
    <property type="match status" value="1"/>
</dbReference>
<accession>A0ABN2KY32</accession>
<organism evidence="4 5">
    <name type="scientific">Luedemannella helvata</name>
    <dbReference type="NCBI Taxonomy" id="349315"/>
    <lineage>
        <taxon>Bacteria</taxon>
        <taxon>Bacillati</taxon>
        <taxon>Actinomycetota</taxon>
        <taxon>Actinomycetes</taxon>
        <taxon>Micromonosporales</taxon>
        <taxon>Micromonosporaceae</taxon>
        <taxon>Luedemannella</taxon>
    </lineage>
</organism>
<evidence type="ECO:0000256" key="1">
    <source>
        <dbReference type="ARBA" id="ARBA00009174"/>
    </source>
</evidence>
<dbReference type="Proteomes" id="UP001500655">
    <property type="component" value="Unassembled WGS sequence"/>
</dbReference>
<evidence type="ECO:0000259" key="3">
    <source>
        <dbReference type="Pfam" id="PF22818"/>
    </source>
</evidence>
<name>A0ABN2KY32_9ACTN</name>
<evidence type="ECO:0000313" key="5">
    <source>
        <dbReference type="Proteomes" id="UP001500655"/>
    </source>
</evidence>
<protein>
    <submittedName>
        <fullName evidence="4">3-hydroxyacyl-ACP dehydratase FabZ</fullName>
    </submittedName>
</protein>
<dbReference type="CDD" id="cd00493">
    <property type="entry name" value="FabA_FabZ"/>
    <property type="match status" value="1"/>
</dbReference>
<dbReference type="SUPFAM" id="SSF54637">
    <property type="entry name" value="Thioesterase/thiol ester dehydrase-isomerase"/>
    <property type="match status" value="1"/>
</dbReference>
<proteinExistence type="inferred from homology"/>
<dbReference type="EMBL" id="BAAALS010000023">
    <property type="protein sequence ID" value="GAA1766919.1"/>
    <property type="molecule type" value="Genomic_DNA"/>
</dbReference>
<keyword evidence="5" id="KW-1185">Reference proteome</keyword>
<feature type="domain" description="ApeI dehydratase-like" evidence="3">
    <location>
        <begin position="26"/>
        <end position="100"/>
    </location>
</feature>
<dbReference type="PANTHER" id="PTHR30272">
    <property type="entry name" value="3-HYDROXYACYL-[ACYL-CARRIER-PROTEIN] DEHYDRATASE"/>
    <property type="match status" value="1"/>
</dbReference>
<sequence>MSGGHAVPLAATDDVRVHTDGDTLVVHARKTVTATDPYLVGHFPGQPVYPGVFVLETVRQAVAAAHGLPPTVLDIGHVTSVRFAAPLRPGATLLVEITMRAGPLTGVVAVRSRCVGDDGTLVATAKLDCVVVGDPA</sequence>
<dbReference type="InterPro" id="IPR054545">
    <property type="entry name" value="ApeI-like"/>
</dbReference>